<feature type="region of interest" description="Disordered" evidence="4">
    <location>
        <begin position="1"/>
        <end position="40"/>
    </location>
</feature>
<dbReference type="InterPro" id="IPR049625">
    <property type="entry name" value="Glyco_transf_61_cat"/>
</dbReference>
<proteinExistence type="predicted"/>
<sequence>MVRTISAAQAPRNFDDGLPGTSHSGAYTGRQRGGRGHLLPGQGPGCNAVLQQLAVVPAHWGGSVVADGHLRVAGVSAQAVGRIRAAAFSPLPARSILTLTAAHAAVFSHAMTSVSSFLNKATRTVLWRTGLGRKAAASYWTNRAEGAGFRYLYRETDDVFANVPTQFADPVFTKFIAEDNKRWTMQESFVVEVDDVLLEPERLLGIRAGREVVEQTVVYKHDRQYPYILPYLLRPAKTTQLATAIWYDGSATRNYFHHLVDALISLQQLERSKLPLDTPVLITKQMYDTVYFQYLYQRSTQLRQLNWYVVGDKEWVQVKKLYKLQTAPYSPAAWRTMRELYAMPDVKPWRKVFLNRDRNRYGRYLDNEREVVDMLKRHGFEEMFAENLTIEQQAQLFQETEYMVALHGAGMIQQFFMNYAHSHVIEIMPGNYLQPLYYWQAYTMGLKYYDVIVGGTMRDGKEYPVDVAAVEAAVERMLNTQHPGRVYGLTELPAAPAVS</sequence>
<reference evidence="6 7" key="1">
    <citation type="submission" date="2018-12" db="EMBL/GenBank/DDBJ databases">
        <authorList>
            <person name="Feng G."/>
            <person name="Zhu H."/>
        </authorList>
    </citation>
    <scope>NUCLEOTIDE SEQUENCE [LARGE SCALE GENOMIC DNA]</scope>
    <source>
        <strain evidence="6 7">LMG 26000</strain>
    </source>
</reference>
<feature type="domain" description="Glycosyltransferase 61 catalytic" evidence="5">
    <location>
        <begin position="255"/>
        <end position="418"/>
    </location>
</feature>
<dbReference type="AlphaFoldDB" id="A0A3R9MA01"/>
<keyword evidence="3" id="KW-0325">Glycoprotein</keyword>
<keyword evidence="2 6" id="KW-0808">Transferase</keyword>
<evidence type="ECO:0000259" key="5">
    <source>
        <dbReference type="Pfam" id="PF04577"/>
    </source>
</evidence>
<dbReference type="GO" id="GO:0016757">
    <property type="term" value="F:glycosyltransferase activity"/>
    <property type="evidence" value="ECO:0007669"/>
    <property type="project" value="UniProtKB-KW"/>
</dbReference>
<organism evidence="6 7">
    <name type="scientific">Hymenobacter perfusus</name>
    <dbReference type="NCBI Taxonomy" id="1236770"/>
    <lineage>
        <taxon>Bacteria</taxon>
        <taxon>Pseudomonadati</taxon>
        <taxon>Bacteroidota</taxon>
        <taxon>Cytophagia</taxon>
        <taxon>Cytophagales</taxon>
        <taxon>Hymenobacteraceae</taxon>
        <taxon>Hymenobacter</taxon>
    </lineage>
</organism>
<keyword evidence="7" id="KW-1185">Reference proteome</keyword>
<evidence type="ECO:0000313" key="7">
    <source>
        <dbReference type="Proteomes" id="UP000270291"/>
    </source>
</evidence>
<accession>A0A3R9MA01</accession>
<protein>
    <submittedName>
        <fullName evidence="6">Glycosyltransferase family 61 protein</fullName>
    </submittedName>
</protein>
<evidence type="ECO:0000313" key="6">
    <source>
        <dbReference type="EMBL" id="RSK40821.1"/>
    </source>
</evidence>
<dbReference type="OrthoDB" id="1156086at2"/>
<dbReference type="InterPro" id="IPR007657">
    <property type="entry name" value="Glycosyltransferase_61"/>
</dbReference>
<name>A0A3R9MA01_9BACT</name>
<comment type="caution">
    <text evidence="6">The sequence shown here is derived from an EMBL/GenBank/DDBJ whole genome shotgun (WGS) entry which is preliminary data.</text>
</comment>
<keyword evidence="1" id="KW-0328">Glycosyltransferase</keyword>
<dbReference type="PANTHER" id="PTHR20961">
    <property type="entry name" value="GLYCOSYLTRANSFERASE"/>
    <property type="match status" value="1"/>
</dbReference>
<dbReference type="Proteomes" id="UP000270291">
    <property type="component" value="Unassembled WGS sequence"/>
</dbReference>
<evidence type="ECO:0000256" key="3">
    <source>
        <dbReference type="ARBA" id="ARBA00023180"/>
    </source>
</evidence>
<evidence type="ECO:0000256" key="4">
    <source>
        <dbReference type="SAM" id="MobiDB-lite"/>
    </source>
</evidence>
<evidence type="ECO:0000256" key="1">
    <source>
        <dbReference type="ARBA" id="ARBA00022676"/>
    </source>
</evidence>
<dbReference type="Pfam" id="PF04577">
    <property type="entry name" value="Glyco_transf_61"/>
    <property type="match status" value="1"/>
</dbReference>
<evidence type="ECO:0000256" key="2">
    <source>
        <dbReference type="ARBA" id="ARBA00022679"/>
    </source>
</evidence>
<dbReference type="EMBL" id="RWIU01000007">
    <property type="protein sequence ID" value="RSK40821.1"/>
    <property type="molecule type" value="Genomic_DNA"/>
</dbReference>
<gene>
    <name evidence="6" type="ORF">EI293_17880</name>
</gene>